<keyword evidence="3" id="KW-0687">Ribonucleoprotein</keyword>
<dbReference type="EMBL" id="JAGKQM010000009">
    <property type="protein sequence ID" value="KAH0911287.1"/>
    <property type="molecule type" value="Genomic_DNA"/>
</dbReference>
<dbReference type="Proteomes" id="UP000824890">
    <property type="component" value="Unassembled WGS sequence"/>
</dbReference>
<dbReference type="InterPro" id="IPR000271">
    <property type="entry name" value="Ribosomal_bL34"/>
</dbReference>
<protein>
    <recommendedName>
        <fullName evidence="7">50S ribosomal protein L34, chloroplastic</fullName>
    </recommendedName>
</protein>
<proteinExistence type="inferred from homology"/>
<comment type="similarity">
    <text evidence="1">Belongs to the bacterial ribosomal protein bL34 family.</text>
</comment>
<evidence type="ECO:0000256" key="1">
    <source>
        <dbReference type="ARBA" id="ARBA00010111"/>
    </source>
</evidence>
<evidence type="ECO:0000313" key="6">
    <source>
        <dbReference type="Proteomes" id="UP000824890"/>
    </source>
</evidence>
<organism evidence="5 6">
    <name type="scientific">Brassica napus</name>
    <name type="common">Rape</name>
    <dbReference type="NCBI Taxonomy" id="3708"/>
    <lineage>
        <taxon>Eukaryota</taxon>
        <taxon>Viridiplantae</taxon>
        <taxon>Streptophyta</taxon>
        <taxon>Embryophyta</taxon>
        <taxon>Tracheophyta</taxon>
        <taxon>Spermatophyta</taxon>
        <taxon>Magnoliopsida</taxon>
        <taxon>eudicotyledons</taxon>
        <taxon>Gunneridae</taxon>
        <taxon>Pentapetalae</taxon>
        <taxon>rosids</taxon>
        <taxon>malvids</taxon>
        <taxon>Brassicales</taxon>
        <taxon>Brassicaceae</taxon>
        <taxon>Brassiceae</taxon>
        <taxon>Brassica</taxon>
    </lineage>
</organism>
<dbReference type="Gene3D" id="1.10.287.3980">
    <property type="match status" value="1"/>
</dbReference>
<evidence type="ECO:0000256" key="2">
    <source>
        <dbReference type="ARBA" id="ARBA00022980"/>
    </source>
</evidence>
<evidence type="ECO:0008006" key="7">
    <source>
        <dbReference type="Google" id="ProtNLM"/>
    </source>
</evidence>
<evidence type="ECO:0000313" key="5">
    <source>
        <dbReference type="EMBL" id="KAH0911287.1"/>
    </source>
</evidence>
<gene>
    <name evidence="5" type="ORF">HID58_034608</name>
</gene>
<reference evidence="5 6" key="1">
    <citation type="submission" date="2021-05" db="EMBL/GenBank/DDBJ databases">
        <title>Genome Assembly of Synthetic Allotetraploid Brassica napus Reveals Homoeologous Exchanges between Subgenomes.</title>
        <authorList>
            <person name="Davis J.T."/>
        </authorList>
    </citation>
    <scope>NUCLEOTIDE SEQUENCE [LARGE SCALE GENOMIC DNA]</scope>
    <source>
        <strain evidence="6">cv. Da-Ae</strain>
        <tissue evidence="5">Seedling</tissue>
    </source>
</reference>
<keyword evidence="6" id="KW-1185">Reference proteome</keyword>
<evidence type="ECO:0000256" key="4">
    <source>
        <dbReference type="SAM" id="MobiDB-lite"/>
    </source>
</evidence>
<feature type="region of interest" description="Disordered" evidence="4">
    <location>
        <begin position="42"/>
        <end position="70"/>
    </location>
</feature>
<dbReference type="PANTHER" id="PTHR14503:SF9">
    <property type="entry name" value="GENOME ASSEMBLY, CHROMOSOME: A09"/>
    <property type="match status" value="1"/>
</dbReference>
<name>A0ABQ8C3G4_BRANA</name>
<feature type="compositionally biased region" description="Basic and acidic residues" evidence="4">
    <location>
        <begin position="46"/>
        <end position="63"/>
    </location>
</feature>
<dbReference type="PANTHER" id="PTHR14503">
    <property type="entry name" value="MITOCHONDRIAL RIBOSOMAL PROTEIN 34 FAMILY MEMBER"/>
    <property type="match status" value="1"/>
</dbReference>
<evidence type="ECO:0000256" key="3">
    <source>
        <dbReference type="ARBA" id="ARBA00023274"/>
    </source>
</evidence>
<accession>A0ABQ8C3G4</accession>
<dbReference type="Pfam" id="PF00468">
    <property type="entry name" value="Ribosomal_L34"/>
    <property type="match status" value="1"/>
</dbReference>
<comment type="caution">
    <text evidence="5">The sequence shown here is derived from an EMBL/GenBank/DDBJ whole genome shotgun (WGS) entry which is preliminary data.</text>
</comment>
<sequence length="253" mass="27923">IAKEIGSEAQFQKMSWVWFEVGTLVGRKLGIDISTSARLASDVDESASRGEEQHKEAELEHHTQWKQPRHARGSVRATLLLYSLHVVQDVQKMSGSWWHYLRLRRVYGTLLPAPGRLASLPLRFLSALVLDGLRFSLGSSATSAPASSHLLHCSFLSSSLSLSSTFSGLSIAFDLSSGTSGLNGQKRRGLVVRAGKAALCQTKRSRSRKSLARTHGFRLRMRTTSGRATIKRRRAKGRWNLCPKSNPSSGKRA</sequence>
<keyword evidence="2" id="KW-0689">Ribosomal protein</keyword>
<dbReference type="HAMAP" id="MF_00391">
    <property type="entry name" value="Ribosomal_bL34"/>
    <property type="match status" value="1"/>
</dbReference>
<feature type="non-terminal residue" evidence="5">
    <location>
        <position position="1"/>
    </location>
</feature>